<proteinExistence type="predicted"/>
<evidence type="ECO:0000313" key="2">
    <source>
        <dbReference type="EMBL" id="ORX49122.1"/>
    </source>
</evidence>
<gene>
    <name evidence="2" type="ORF">DM01DRAFT_1409589</name>
</gene>
<evidence type="ECO:0000256" key="1">
    <source>
        <dbReference type="SAM" id="MobiDB-lite"/>
    </source>
</evidence>
<dbReference type="Proteomes" id="UP000242146">
    <property type="component" value="Unassembled WGS sequence"/>
</dbReference>
<dbReference type="AlphaFoldDB" id="A0A1X2GAH0"/>
<feature type="compositionally biased region" description="Low complexity" evidence="1">
    <location>
        <begin position="54"/>
        <end position="68"/>
    </location>
</feature>
<comment type="caution">
    <text evidence="2">The sequence shown here is derived from an EMBL/GenBank/DDBJ whole genome shotgun (WGS) entry which is preliminary data.</text>
</comment>
<organism evidence="2 3">
    <name type="scientific">Hesseltinella vesiculosa</name>
    <dbReference type="NCBI Taxonomy" id="101127"/>
    <lineage>
        <taxon>Eukaryota</taxon>
        <taxon>Fungi</taxon>
        <taxon>Fungi incertae sedis</taxon>
        <taxon>Mucoromycota</taxon>
        <taxon>Mucoromycotina</taxon>
        <taxon>Mucoromycetes</taxon>
        <taxon>Mucorales</taxon>
        <taxon>Cunninghamellaceae</taxon>
        <taxon>Hesseltinella</taxon>
    </lineage>
</organism>
<dbReference type="EMBL" id="MCGT01000027">
    <property type="protein sequence ID" value="ORX49122.1"/>
    <property type="molecule type" value="Genomic_DNA"/>
</dbReference>
<sequence length="193" mass="21027">MLLSFLSFDVLVLCFATLGLYTALSWWIAPAEALPPKHRKDPLPSNDTPPTPTCTPATPATPTTPQPTLIKRLRPRAASHSPQSHYIPALTEPPCLSPSLSVSTISSSCSEDDLAPLPSALPRASSSRVGLLIRRFESNQPAPAHPLGAVKLGHRSFEFQPVVSSWEKRIQTRPLPTPMPSYSTPMPRSTYQE</sequence>
<name>A0A1X2GAH0_9FUNG</name>
<keyword evidence="3" id="KW-1185">Reference proteome</keyword>
<reference evidence="2 3" key="1">
    <citation type="submission" date="2016-07" db="EMBL/GenBank/DDBJ databases">
        <title>Pervasive Adenine N6-methylation of Active Genes in Fungi.</title>
        <authorList>
            <consortium name="DOE Joint Genome Institute"/>
            <person name="Mondo S.J."/>
            <person name="Dannebaum R.O."/>
            <person name="Kuo R.C."/>
            <person name="Labutti K."/>
            <person name="Haridas S."/>
            <person name="Kuo A."/>
            <person name="Salamov A."/>
            <person name="Ahrendt S.R."/>
            <person name="Lipzen A."/>
            <person name="Sullivan W."/>
            <person name="Andreopoulos W.B."/>
            <person name="Clum A."/>
            <person name="Lindquist E."/>
            <person name="Daum C."/>
            <person name="Ramamoorthy G.K."/>
            <person name="Gryganskyi A."/>
            <person name="Culley D."/>
            <person name="Magnuson J.K."/>
            <person name="James T.Y."/>
            <person name="O'Malley M.A."/>
            <person name="Stajich J.E."/>
            <person name="Spatafora J.W."/>
            <person name="Visel A."/>
            <person name="Grigoriev I.V."/>
        </authorList>
    </citation>
    <scope>NUCLEOTIDE SEQUENCE [LARGE SCALE GENOMIC DNA]</scope>
    <source>
        <strain evidence="2 3">NRRL 3301</strain>
    </source>
</reference>
<accession>A0A1X2GAH0</accession>
<evidence type="ECO:0000313" key="3">
    <source>
        <dbReference type="Proteomes" id="UP000242146"/>
    </source>
</evidence>
<protein>
    <submittedName>
        <fullName evidence="2">Uncharacterized protein</fullName>
    </submittedName>
</protein>
<feature type="region of interest" description="Disordered" evidence="1">
    <location>
        <begin position="170"/>
        <end position="193"/>
    </location>
</feature>
<feature type="region of interest" description="Disordered" evidence="1">
    <location>
        <begin position="38"/>
        <end position="68"/>
    </location>
</feature>
<feature type="compositionally biased region" description="Low complexity" evidence="1">
    <location>
        <begin position="180"/>
        <end position="193"/>
    </location>
</feature>